<sequence length="665" mass="71216">MHGPASACTVAARGRRGGALGSVGEDKIFLQEEDDLDGLSGICERQAPLSPCTCFSELRGGGPGLVGSSLLPGQPVVPRGKGAEEGGQEDIRFCVQEAQKSQWPSFPVPGCGLQQHPVLPVASLSSVQACHAPCGMSGHISPTWRGRPEPCPVSRRRKLSPARQPPPPLHGLAPRRSRAFAVGELKAHPVAAVATEDCHPLGLTSLRVRRVAVASDRPLPVAGGQVHVDAQRPLISVVILGRDRVRCLDELPKCCNQPYPPERTVQQRSVPLAGLSVGTFVSAFAVLCGARTDLPDRHVCCVFWLNIAAALIQTLTAIVMVGWIMSIFWGMDMVILATGCKAASPSPCSRKTQAPRASQPGLCGCFRVWNPVSVQGVGPALGLSRKRAAFGVCRRQLWAKKTAGSCWLCAGKLRQRGEPPCSQRHGWDFSLTQTPRGLRSSGEHASSRRSRTPLSQNFPGKDRDPDLSKENGTLSPEASARWGDPQAQENAFRRPEALEEEATGTQTKLVGARSDLEKQQGDHPKCHHSSLLMESTKAGDENFFVAILRLEHLCKGFVDKVEKTGFEDCFKSFADRNVTNLSPHSRGSSVPQRNPCFQKAPPPPLPPKVLLQGLGWQGPHGSRHCGLSGLYLGRLLGYGPRAPFSATSDSSSGGRPKAGFGAPAL</sequence>
<feature type="region of interest" description="Disordered" evidence="5">
    <location>
        <begin position="582"/>
        <end position="602"/>
    </location>
</feature>
<feature type="compositionally biased region" description="Basic and acidic residues" evidence="5">
    <location>
        <begin position="460"/>
        <end position="469"/>
    </location>
</feature>
<keyword evidence="2 6" id="KW-0812">Transmembrane</keyword>
<reference evidence="7" key="1">
    <citation type="journal article" date="2010" name="Nature">
        <title>The sequence and de novo assembly of the giant panda genome.</title>
        <authorList>
            <person name="Li R."/>
            <person name="Fan W."/>
            <person name="Tian G."/>
            <person name="Zhu H."/>
            <person name="He L."/>
            <person name="Cai J."/>
            <person name="Huang Q."/>
            <person name="Cai Q."/>
            <person name="Li B."/>
            <person name="Bai Y."/>
            <person name="Zhang Z."/>
            <person name="Zhang Y."/>
            <person name="Wang W."/>
            <person name="Li J."/>
            <person name="Wei F."/>
            <person name="Li H."/>
            <person name="Jian M."/>
            <person name="Li J."/>
            <person name="Zhang Z."/>
            <person name="Nielsen R."/>
            <person name="Li D."/>
            <person name="Gu W."/>
            <person name="Yang Z."/>
            <person name="Xuan Z."/>
            <person name="Ryder O.A."/>
            <person name="Leung F.C."/>
            <person name="Zhou Y."/>
            <person name="Cao J."/>
            <person name="Sun X."/>
            <person name="Fu Y."/>
            <person name="Fang X."/>
            <person name="Guo X."/>
            <person name="Wang B."/>
            <person name="Hou R."/>
            <person name="Shen F."/>
            <person name="Mu B."/>
            <person name="Ni P."/>
            <person name="Lin R."/>
            <person name="Qian W."/>
            <person name="Wang G."/>
            <person name="Yu C."/>
            <person name="Nie W."/>
            <person name="Wang J."/>
            <person name="Wu Z."/>
            <person name="Liang H."/>
            <person name="Min J."/>
            <person name="Wu Q."/>
            <person name="Cheng S."/>
            <person name="Ruan J."/>
            <person name="Wang M."/>
            <person name="Shi Z."/>
            <person name="Wen M."/>
            <person name="Liu B."/>
            <person name="Ren X."/>
            <person name="Zheng H."/>
            <person name="Dong D."/>
            <person name="Cook K."/>
            <person name="Shan G."/>
            <person name="Zhang H."/>
            <person name="Kosiol C."/>
            <person name="Xie X."/>
            <person name="Lu Z."/>
            <person name="Zheng H."/>
            <person name="Li Y."/>
            <person name="Steiner C.C."/>
            <person name="Lam T.T."/>
            <person name="Lin S."/>
            <person name="Zhang Q."/>
            <person name="Li G."/>
            <person name="Tian J."/>
            <person name="Gong T."/>
            <person name="Liu H."/>
            <person name="Zhang D."/>
            <person name="Fang L."/>
            <person name="Ye C."/>
            <person name="Zhang J."/>
            <person name="Hu W."/>
            <person name="Xu A."/>
            <person name="Ren Y."/>
            <person name="Zhang G."/>
            <person name="Bruford M.W."/>
            <person name="Li Q."/>
            <person name="Ma L."/>
            <person name="Guo Y."/>
            <person name="An N."/>
            <person name="Hu Y."/>
            <person name="Zheng Y."/>
            <person name="Shi Y."/>
            <person name="Li Z."/>
            <person name="Liu Q."/>
            <person name="Chen Y."/>
            <person name="Zhao J."/>
            <person name="Qu N."/>
            <person name="Zhao S."/>
            <person name="Tian F."/>
            <person name="Wang X."/>
            <person name="Wang H."/>
            <person name="Xu L."/>
            <person name="Liu X."/>
            <person name="Vinar T."/>
            <person name="Wang Y."/>
            <person name="Lam T.W."/>
            <person name="Yiu S.M."/>
            <person name="Liu S."/>
            <person name="Zhang H."/>
            <person name="Li D."/>
            <person name="Huang Y."/>
            <person name="Wang X."/>
            <person name="Yang G."/>
            <person name="Jiang Z."/>
            <person name="Wang J."/>
            <person name="Qin N."/>
            <person name="Li L."/>
            <person name="Li J."/>
            <person name="Bolund L."/>
            <person name="Kristiansen K."/>
            <person name="Wong G.K."/>
            <person name="Olson M."/>
            <person name="Zhang X."/>
            <person name="Li S."/>
            <person name="Yang H."/>
            <person name="Wang J."/>
            <person name="Wang J."/>
        </authorList>
    </citation>
    <scope>NUCLEOTIDE SEQUENCE [LARGE SCALE GENOMIC DNA]</scope>
</reference>
<evidence type="ECO:0000256" key="3">
    <source>
        <dbReference type="ARBA" id="ARBA00022989"/>
    </source>
</evidence>
<keyword evidence="3 6" id="KW-1133">Transmembrane helix</keyword>
<feature type="region of interest" description="Disordered" evidence="5">
    <location>
        <begin position="416"/>
        <end position="527"/>
    </location>
</feature>
<evidence type="ECO:0000256" key="6">
    <source>
        <dbReference type="SAM" id="Phobius"/>
    </source>
</evidence>
<feature type="region of interest" description="Disordered" evidence="5">
    <location>
        <begin position="644"/>
        <end position="665"/>
    </location>
</feature>
<dbReference type="InterPro" id="IPR026673">
    <property type="entry name" value="SPEC3/Stum"/>
</dbReference>
<dbReference type="GO" id="GO:0016020">
    <property type="term" value="C:membrane"/>
    <property type="evidence" value="ECO:0007669"/>
    <property type="project" value="UniProtKB-SubCell"/>
</dbReference>
<proteinExistence type="predicted"/>
<evidence type="ECO:0000256" key="5">
    <source>
        <dbReference type="SAM" id="MobiDB-lite"/>
    </source>
</evidence>
<name>D2HT96_AILME</name>
<dbReference type="PANTHER" id="PTHR21676:SF1">
    <property type="entry name" value="PROTEIN STUM HOMOLOG"/>
    <property type="match status" value="1"/>
</dbReference>
<accession>D2HT96</accession>
<evidence type="ECO:0000313" key="7">
    <source>
        <dbReference type="EMBL" id="EFB23678.1"/>
    </source>
</evidence>
<organism evidence="7">
    <name type="scientific">Ailuropoda melanoleuca</name>
    <name type="common">Giant panda</name>
    <dbReference type="NCBI Taxonomy" id="9646"/>
    <lineage>
        <taxon>Eukaryota</taxon>
        <taxon>Metazoa</taxon>
        <taxon>Chordata</taxon>
        <taxon>Craniata</taxon>
        <taxon>Vertebrata</taxon>
        <taxon>Euteleostomi</taxon>
        <taxon>Mammalia</taxon>
        <taxon>Eutheria</taxon>
        <taxon>Laurasiatheria</taxon>
        <taxon>Carnivora</taxon>
        <taxon>Caniformia</taxon>
        <taxon>Ursidae</taxon>
        <taxon>Ailuropoda</taxon>
    </lineage>
</organism>
<feature type="compositionally biased region" description="Basic and acidic residues" evidence="5">
    <location>
        <begin position="514"/>
        <end position="524"/>
    </location>
</feature>
<feature type="transmembrane region" description="Helical" evidence="6">
    <location>
        <begin position="302"/>
        <end position="331"/>
    </location>
</feature>
<gene>
    <name evidence="7" type="ORF">PANDA_015364</name>
</gene>
<evidence type="ECO:0000256" key="1">
    <source>
        <dbReference type="ARBA" id="ARBA00004141"/>
    </source>
</evidence>
<feature type="compositionally biased region" description="Polar residues" evidence="5">
    <location>
        <begin position="582"/>
        <end position="592"/>
    </location>
</feature>
<evidence type="ECO:0008006" key="8">
    <source>
        <dbReference type="Google" id="ProtNLM"/>
    </source>
</evidence>
<evidence type="ECO:0000256" key="2">
    <source>
        <dbReference type="ARBA" id="ARBA00022692"/>
    </source>
</evidence>
<dbReference type="AlphaFoldDB" id="D2HT96"/>
<protein>
    <recommendedName>
        <fullName evidence="8">Stum, mechanosensory transduction mediator homolog</fullName>
    </recommendedName>
</protein>
<dbReference type="InParanoid" id="D2HT96"/>
<keyword evidence="4 6" id="KW-0472">Membrane</keyword>
<comment type="subcellular location">
    <subcellularLocation>
        <location evidence="1">Membrane</location>
        <topology evidence="1">Multi-pass membrane protein</topology>
    </subcellularLocation>
</comment>
<dbReference type="EMBL" id="GL193331">
    <property type="protein sequence ID" value="EFB23678.1"/>
    <property type="molecule type" value="Genomic_DNA"/>
</dbReference>
<dbReference type="Pfam" id="PF15795">
    <property type="entry name" value="Spec3"/>
    <property type="match status" value="1"/>
</dbReference>
<feature type="transmembrane region" description="Helical" evidence="6">
    <location>
        <begin position="270"/>
        <end position="290"/>
    </location>
</feature>
<feature type="region of interest" description="Disordered" evidence="5">
    <location>
        <begin position="145"/>
        <end position="174"/>
    </location>
</feature>
<evidence type="ECO:0000256" key="4">
    <source>
        <dbReference type="ARBA" id="ARBA00023136"/>
    </source>
</evidence>
<dbReference type="PANTHER" id="PTHR21676">
    <property type="entry name" value="PROTEIN STUM"/>
    <property type="match status" value="1"/>
</dbReference>